<feature type="transmembrane region" description="Helical" evidence="1">
    <location>
        <begin position="6"/>
        <end position="28"/>
    </location>
</feature>
<reference evidence="2 3" key="1">
    <citation type="journal article" date="2013" name="BMC Genomics">
        <title>Comparative genomics of parasitic silkworm microsporidia reveal an association between genome expansion and host adaptation.</title>
        <authorList>
            <person name="Pan G."/>
            <person name="Xu J."/>
            <person name="Li T."/>
            <person name="Xia Q."/>
            <person name="Liu S.L."/>
            <person name="Zhang G."/>
            <person name="Li S."/>
            <person name="Li C."/>
            <person name="Liu H."/>
            <person name="Yang L."/>
            <person name="Liu T."/>
            <person name="Zhang X."/>
            <person name="Wu Z."/>
            <person name="Fan W."/>
            <person name="Dang X."/>
            <person name="Xiang H."/>
            <person name="Tao M."/>
            <person name="Li Y."/>
            <person name="Hu J."/>
            <person name="Li Z."/>
            <person name="Lin L."/>
            <person name="Luo J."/>
            <person name="Geng L."/>
            <person name="Wang L."/>
            <person name="Long M."/>
            <person name="Wan Y."/>
            <person name="He N."/>
            <person name="Zhang Z."/>
            <person name="Lu C."/>
            <person name="Keeling P.J."/>
            <person name="Wang J."/>
            <person name="Xiang Z."/>
            <person name="Zhou Z."/>
        </authorList>
    </citation>
    <scope>NUCLEOTIDE SEQUENCE [LARGE SCALE GENOMIC DNA]</scope>
    <source>
        <strain evidence="3">CQ1 / CVCC 102059</strain>
    </source>
</reference>
<keyword evidence="1" id="KW-1133">Transmembrane helix</keyword>
<keyword evidence="1" id="KW-0812">Transmembrane</keyword>
<dbReference type="EMBL" id="KB908984">
    <property type="protein sequence ID" value="EOB13402.1"/>
    <property type="molecule type" value="Genomic_DNA"/>
</dbReference>
<evidence type="ECO:0000256" key="1">
    <source>
        <dbReference type="SAM" id="Phobius"/>
    </source>
</evidence>
<keyword evidence="1" id="KW-0472">Membrane</keyword>
<dbReference type="HOGENOM" id="CLU_1310459_0_0_1"/>
<sequence length="210" mass="23573">MSSDKLAIFIVVGIVALVGIGVLVYMLFFKNKDGKSGAGSIDSVLKNANLKEPVKKLMEIDDDKFSLFIAGVYTATCLSKDDFKKIFEMKEEKEEEKKNTKTSLENFEKAKSNLVTFLGLKDEKEIEKSVKENEHLKSIKNLITDDKKVDVSKKDSEPLKNIIANIQKVNDKEKDLFTKKISDKKEYNIVEGVICSVTEIFKGCISSKSS</sequence>
<organism evidence="2 3">
    <name type="scientific">Nosema bombycis (strain CQ1 / CVCC 102059)</name>
    <name type="common">Microsporidian parasite</name>
    <name type="synonym">Pebrine of silkworm</name>
    <dbReference type="NCBI Taxonomy" id="578461"/>
    <lineage>
        <taxon>Eukaryota</taxon>
        <taxon>Fungi</taxon>
        <taxon>Fungi incertae sedis</taxon>
        <taxon>Microsporidia</taxon>
        <taxon>Nosematidae</taxon>
        <taxon>Nosema</taxon>
    </lineage>
</organism>
<evidence type="ECO:0000313" key="2">
    <source>
        <dbReference type="EMBL" id="EOB13402.1"/>
    </source>
</evidence>
<dbReference type="AlphaFoldDB" id="R0KT65"/>
<dbReference type="VEuPathDB" id="MicrosporidiaDB:NBO_76g0007"/>
<gene>
    <name evidence="2" type="ORF">NBO_76g0007</name>
</gene>
<proteinExistence type="predicted"/>
<accession>R0KT65</accession>
<protein>
    <submittedName>
        <fullName evidence="2">Uncharacterized protein</fullName>
    </submittedName>
</protein>
<evidence type="ECO:0000313" key="3">
    <source>
        <dbReference type="Proteomes" id="UP000016927"/>
    </source>
</evidence>
<keyword evidence="3" id="KW-1185">Reference proteome</keyword>
<name>R0KT65_NOSB1</name>
<dbReference type="Proteomes" id="UP000016927">
    <property type="component" value="Unassembled WGS sequence"/>
</dbReference>